<dbReference type="InterPro" id="IPR020843">
    <property type="entry name" value="ER"/>
</dbReference>
<dbReference type="Pfam" id="PF13602">
    <property type="entry name" value="ADH_zinc_N_2"/>
    <property type="match status" value="1"/>
</dbReference>
<dbReference type="RefSeq" id="WP_311594722.1">
    <property type="nucleotide sequence ID" value="NZ_JAVREM010000001.1"/>
</dbReference>
<dbReference type="SUPFAM" id="SSF51735">
    <property type="entry name" value="NAD(P)-binding Rossmann-fold domains"/>
    <property type="match status" value="1"/>
</dbReference>
<protein>
    <submittedName>
        <fullName evidence="4">Zinc-binding dehydrogenase</fullName>
    </submittedName>
</protein>
<dbReference type="Pfam" id="PF08240">
    <property type="entry name" value="ADH_N"/>
    <property type="match status" value="1"/>
</dbReference>
<dbReference type="PANTHER" id="PTHR48106:SF18">
    <property type="entry name" value="QUINONE OXIDOREDUCTASE PIG3"/>
    <property type="match status" value="1"/>
</dbReference>
<evidence type="ECO:0000256" key="1">
    <source>
        <dbReference type="ARBA" id="ARBA00022857"/>
    </source>
</evidence>
<evidence type="ECO:0000313" key="5">
    <source>
        <dbReference type="Proteomes" id="UP001183420"/>
    </source>
</evidence>
<dbReference type="InterPro" id="IPR013154">
    <property type="entry name" value="ADH-like_N"/>
</dbReference>
<dbReference type="InterPro" id="IPR036291">
    <property type="entry name" value="NAD(P)-bd_dom_sf"/>
</dbReference>
<accession>A0ABU2LHK2</accession>
<evidence type="ECO:0000256" key="2">
    <source>
        <dbReference type="ARBA" id="ARBA00023002"/>
    </source>
</evidence>
<gene>
    <name evidence="4" type="ORF">RNC47_01440</name>
</gene>
<proteinExistence type="predicted"/>
<dbReference type="Gene3D" id="3.40.50.720">
    <property type="entry name" value="NAD(P)-binding Rossmann-like Domain"/>
    <property type="match status" value="1"/>
</dbReference>
<comment type="caution">
    <text evidence="4">The sequence shown here is derived from an EMBL/GenBank/DDBJ whole genome shotgun (WGS) entry which is preliminary data.</text>
</comment>
<sequence length="318" mass="32558">MRAARFHAWGTPPVLDEMPEPVREAGQVLVAVQAAGVAHLDVSVASGDFGMRPNLPYVGGVEGAGVVLEADADSGLAPGTQVLLRGAGLGLLRDGTWTERVSVPRKAVTPLAAPLPPEVAASFFVPATTAHVALHDVGGVAKGEEVVVVGAAGAVGSMVAQQALAAGATVIGVVGRADQLARVPEGVEAVDATDPEAAGRLAAARSADLLVDTLGGAELIGRSRWVRPGGRAVVIGYVTGPRVELDLPSWLLNDVALLPVNMIRRERRAREVSAELVGRLAAGELRLAVETFDLADTAAALDALRAGRVRGRAVVVPT</sequence>
<dbReference type="Gene3D" id="3.90.180.10">
    <property type="entry name" value="Medium-chain alcohol dehydrogenases, catalytic domain"/>
    <property type="match status" value="1"/>
</dbReference>
<name>A0ABU2LHK2_9ACTN</name>
<reference evidence="5" key="1">
    <citation type="submission" date="2023-07" db="EMBL/GenBank/DDBJ databases">
        <title>30 novel species of actinomycetes from the DSMZ collection.</title>
        <authorList>
            <person name="Nouioui I."/>
        </authorList>
    </citation>
    <scope>NUCLEOTIDE SEQUENCE [LARGE SCALE GENOMIC DNA]</scope>
    <source>
        <strain evidence="5">DSM 44918</strain>
    </source>
</reference>
<keyword evidence="5" id="KW-1185">Reference proteome</keyword>
<organism evidence="4 5">
    <name type="scientific">Streptomyces millisiae</name>
    <dbReference type="NCBI Taxonomy" id="3075542"/>
    <lineage>
        <taxon>Bacteria</taxon>
        <taxon>Bacillati</taxon>
        <taxon>Actinomycetota</taxon>
        <taxon>Actinomycetes</taxon>
        <taxon>Kitasatosporales</taxon>
        <taxon>Streptomycetaceae</taxon>
        <taxon>Streptomyces</taxon>
    </lineage>
</organism>
<dbReference type="Proteomes" id="UP001183420">
    <property type="component" value="Unassembled WGS sequence"/>
</dbReference>
<evidence type="ECO:0000313" key="4">
    <source>
        <dbReference type="EMBL" id="MDT0316996.1"/>
    </source>
</evidence>
<keyword evidence="2" id="KW-0560">Oxidoreductase</keyword>
<evidence type="ECO:0000259" key="3">
    <source>
        <dbReference type="SMART" id="SM00829"/>
    </source>
</evidence>
<dbReference type="SUPFAM" id="SSF50129">
    <property type="entry name" value="GroES-like"/>
    <property type="match status" value="1"/>
</dbReference>
<dbReference type="SMART" id="SM00829">
    <property type="entry name" value="PKS_ER"/>
    <property type="match status" value="1"/>
</dbReference>
<keyword evidence="1" id="KW-0521">NADP</keyword>
<dbReference type="EMBL" id="JAVREM010000001">
    <property type="protein sequence ID" value="MDT0316996.1"/>
    <property type="molecule type" value="Genomic_DNA"/>
</dbReference>
<dbReference type="PANTHER" id="PTHR48106">
    <property type="entry name" value="QUINONE OXIDOREDUCTASE PIG3-RELATED"/>
    <property type="match status" value="1"/>
</dbReference>
<dbReference type="InterPro" id="IPR011032">
    <property type="entry name" value="GroES-like_sf"/>
</dbReference>
<feature type="domain" description="Enoyl reductase (ER)" evidence="3">
    <location>
        <begin position="10"/>
        <end position="315"/>
    </location>
</feature>